<dbReference type="OrthoDB" id="498381at2759"/>
<dbReference type="AlphaFoldDB" id="A0A1E7FBC6"/>
<evidence type="ECO:0000313" key="3">
    <source>
        <dbReference type="Proteomes" id="UP000095751"/>
    </source>
</evidence>
<name>A0A1E7FBC6_9STRA</name>
<organism evidence="2 3">
    <name type="scientific">Fragilariopsis cylindrus CCMP1102</name>
    <dbReference type="NCBI Taxonomy" id="635003"/>
    <lineage>
        <taxon>Eukaryota</taxon>
        <taxon>Sar</taxon>
        <taxon>Stramenopiles</taxon>
        <taxon>Ochrophyta</taxon>
        <taxon>Bacillariophyta</taxon>
        <taxon>Bacillariophyceae</taxon>
        <taxon>Bacillariophycidae</taxon>
        <taxon>Bacillariales</taxon>
        <taxon>Bacillariaceae</taxon>
        <taxon>Fragilariopsis</taxon>
    </lineage>
</organism>
<accession>A0A1E7FBC6</accession>
<dbReference type="Gene3D" id="6.10.140.530">
    <property type="match status" value="2"/>
</dbReference>
<feature type="domain" description="Helicase-associated" evidence="1">
    <location>
        <begin position="94"/>
        <end position="161"/>
    </location>
</feature>
<dbReference type="InParanoid" id="A0A1E7FBC6"/>
<dbReference type="KEGG" id="fcy:FRACYDRAFT_186758"/>
<sequence>MPSFPSYSSPNRGVRRCRSLVSSSWNERFLELVQFRDVNDHCFVPHEYQENPRLSQWVRKQRHQRKRKEGGLHSTLNDERQEMLTNVGFIWDSHQAQWQERYQSLELFQLTHGHCNVPSNFRDSSLSNWVKNQRKQYKLYLAEQKTTMNEERVNLLNSRGFNWNPRNLGV</sequence>
<gene>
    <name evidence="2" type="ORF">FRACYDRAFT_186758</name>
</gene>
<protein>
    <recommendedName>
        <fullName evidence="1">Helicase-associated domain-containing protein</fullName>
    </recommendedName>
</protein>
<evidence type="ECO:0000313" key="2">
    <source>
        <dbReference type="EMBL" id="OEU15472.1"/>
    </source>
</evidence>
<dbReference type="PANTHER" id="PTHR33418">
    <property type="entry name" value="HELICASE-ASSOCIATED"/>
    <property type="match status" value="1"/>
</dbReference>
<reference evidence="2 3" key="1">
    <citation type="submission" date="2016-09" db="EMBL/GenBank/DDBJ databases">
        <title>Extensive genetic diversity and differential bi-allelic expression allows diatom success in the polar Southern Ocean.</title>
        <authorList>
            <consortium name="DOE Joint Genome Institute"/>
            <person name="Mock T."/>
            <person name="Otillar R.P."/>
            <person name="Strauss J."/>
            <person name="Dupont C."/>
            <person name="Frickenhaus S."/>
            <person name="Maumus F."/>
            <person name="Mcmullan M."/>
            <person name="Sanges R."/>
            <person name="Schmutz J."/>
            <person name="Toseland A."/>
            <person name="Valas R."/>
            <person name="Veluchamy A."/>
            <person name="Ward B.J."/>
            <person name="Allen A."/>
            <person name="Barry K."/>
            <person name="Falciatore A."/>
            <person name="Ferrante M."/>
            <person name="Fortunato A.E."/>
            <person name="Gloeckner G."/>
            <person name="Gruber A."/>
            <person name="Hipkin R."/>
            <person name="Janech M."/>
            <person name="Kroth P."/>
            <person name="Leese F."/>
            <person name="Lindquist E."/>
            <person name="Lyon B.R."/>
            <person name="Martin J."/>
            <person name="Mayer C."/>
            <person name="Parker M."/>
            <person name="Quesneville H."/>
            <person name="Raymond J."/>
            <person name="Uhlig C."/>
            <person name="Valentin K.U."/>
            <person name="Worden A.Z."/>
            <person name="Armbrust E.V."/>
            <person name="Bowler C."/>
            <person name="Green B."/>
            <person name="Moulton V."/>
            <person name="Van Oosterhout C."/>
            <person name="Grigoriev I."/>
        </authorList>
    </citation>
    <scope>NUCLEOTIDE SEQUENCE [LARGE SCALE GENOMIC DNA]</scope>
    <source>
        <strain evidence="2 3">CCMP1102</strain>
    </source>
</reference>
<feature type="domain" description="Helicase-associated" evidence="1">
    <location>
        <begin position="23"/>
        <end position="89"/>
    </location>
</feature>
<dbReference type="InterPro" id="IPR005114">
    <property type="entry name" value="Helicase_assoc"/>
</dbReference>
<dbReference type="Pfam" id="PF03457">
    <property type="entry name" value="HA"/>
    <property type="match status" value="2"/>
</dbReference>
<evidence type="ECO:0000259" key="1">
    <source>
        <dbReference type="Pfam" id="PF03457"/>
    </source>
</evidence>
<dbReference type="EMBL" id="KV784359">
    <property type="protein sequence ID" value="OEU15472.1"/>
    <property type="molecule type" value="Genomic_DNA"/>
</dbReference>
<dbReference type="PANTHER" id="PTHR33418:SF1">
    <property type="entry name" value="HELICASE-ASSOCIATED DOMAIN-CONTAINING PROTEIN"/>
    <property type="match status" value="1"/>
</dbReference>
<keyword evidence="3" id="KW-1185">Reference proteome</keyword>
<proteinExistence type="predicted"/>
<dbReference type="Proteomes" id="UP000095751">
    <property type="component" value="Unassembled WGS sequence"/>
</dbReference>